<feature type="domain" description="C2H2-type" evidence="12">
    <location>
        <begin position="204"/>
        <end position="231"/>
    </location>
</feature>
<proteinExistence type="predicted"/>
<comment type="subcellular location">
    <subcellularLocation>
        <location evidence="1">Nucleus</location>
    </subcellularLocation>
</comment>
<dbReference type="InterPro" id="IPR013087">
    <property type="entry name" value="Znf_C2H2_type"/>
</dbReference>
<organism evidence="13 14">
    <name type="scientific">Ranatra chinensis</name>
    <dbReference type="NCBI Taxonomy" id="642074"/>
    <lineage>
        <taxon>Eukaryota</taxon>
        <taxon>Metazoa</taxon>
        <taxon>Ecdysozoa</taxon>
        <taxon>Arthropoda</taxon>
        <taxon>Hexapoda</taxon>
        <taxon>Insecta</taxon>
        <taxon>Pterygota</taxon>
        <taxon>Neoptera</taxon>
        <taxon>Paraneoptera</taxon>
        <taxon>Hemiptera</taxon>
        <taxon>Heteroptera</taxon>
        <taxon>Panheteroptera</taxon>
        <taxon>Nepomorpha</taxon>
        <taxon>Nepidae</taxon>
        <taxon>Ranatrinae</taxon>
        <taxon>Ranatra</taxon>
    </lineage>
</organism>
<gene>
    <name evidence="13" type="ORF">AAG570_011334</name>
</gene>
<evidence type="ECO:0000313" key="14">
    <source>
        <dbReference type="Proteomes" id="UP001558652"/>
    </source>
</evidence>
<keyword evidence="11" id="KW-1133">Transmembrane helix</keyword>
<evidence type="ECO:0000256" key="7">
    <source>
        <dbReference type="ARBA" id="ARBA00023125"/>
    </source>
</evidence>
<name>A0ABD0YKM1_9HEMI</name>
<keyword evidence="11" id="KW-0472">Membrane</keyword>
<dbReference type="PROSITE" id="PS00028">
    <property type="entry name" value="ZINC_FINGER_C2H2_1"/>
    <property type="match status" value="8"/>
</dbReference>
<comment type="caution">
    <text evidence="13">The sequence shown here is derived from an EMBL/GenBank/DDBJ whole genome shotgun (WGS) entry which is preliminary data.</text>
</comment>
<dbReference type="GO" id="GO:0005634">
    <property type="term" value="C:nucleus"/>
    <property type="evidence" value="ECO:0007669"/>
    <property type="project" value="UniProtKB-SubCell"/>
</dbReference>
<dbReference type="GO" id="GO:0008270">
    <property type="term" value="F:zinc ion binding"/>
    <property type="evidence" value="ECO:0007669"/>
    <property type="project" value="UniProtKB-KW"/>
</dbReference>
<dbReference type="FunFam" id="3.30.160.60:FF:000870">
    <property type="entry name" value="zinc finger protein 197 isoform X1"/>
    <property type="match status" value="1"/>
</dbReference>
<evidence type="ECO:0000256" key="9">
    <source>
        <dbReference type="ARBA" id="ARBA00023242"/>
    </source>
</evidence>
<keyword evidence="7" id="KW-0238">DNA-binding</keyword>
<keyword evidence="9" id="KW-0539">Nucleus</keyword>
<keyword evidence="14" id="KW-1185">Reference proteome</keyword>
<protein>
    <recommendedName>
        <fullName evidence="12">C2H2-type domain-containing protein</fullName>
    </recommendedName>
</protein>
<reference evidence="13 14" key="1">
    <citation type="submission" date="2024-07" db="EMBL/GenBank/DDBJ databases">
        <title>Chromosome-level genome assembly of the water stick insect Ranatra chinensis (Heteroptera: Nepidae).</title>
        <authorList>
            <person name="Liu X."/>
        </authorList>
    </citation>
    <scope>NUCLEOTIDE SEQUENCE [LARGE SCALE GENOMIC DNA]</scope>
    <source>
        <strain evidence="13">Cailab_2021Rc</strain>
        <tissue evidence="13">Muscle</tissue>
    </source>
</reference>
<dbReference type="Proteomes" id="UP001558652">
    <property type="component" value="Unassembled WGS sequence"/>
</dbReference>
<dbReference type="FunFam" id="3.30.160.60:FF:000736">
    <property type="entry name" value="Zinc finger protein 423"/>
    <property type="match status" value="1"/>
</dbReference>
<dbReference type="AlphaFoldDB" id="A0ABD0YKM1"/>
<dbReference type="Pfam" id="PF00096">
    <property type="entry name" value="zf-C2H2"/>
    <property type="match status" value="4"/>
</dbReference>
<dbReference type="SMART" id="SM00355">
    <property type="entry name" value="ZnF_C2H2"/>
    <property type="match status" value="9"/>
</dbReference>
<feature type="transmembrane region" description="Helical" evidence="11">
    <location>
        <begin position="83"/>
        <end position="102"/>
    </location>
</feature>
<feature type="domain" description="C2H2-type" evidence="12">
    <location>
        <begin position="176"/>
        <end position="203"/>
    </location>
</feature>
<dbReference type="Gene3D" id="3.30.160.60">
    <property type="entry name" value="Classic Zinc Finger"/>
    <property type="match status" value="7"/>
</dbReference>
<dbReference type="InterPro" id="IPR050752">
    <property type="entry name" value="C2H2-ZF_domain"/>
</dbReference>
<evidence type="ECO:0000256" key="5">
    <source>
        <dbReference type="ARBA" id="ARBA00022833"/>
    </source>
</evidence>
<dbReference type="PANTHER" id="PTHR24384">
    <property type="entry name" value="FINGER PUTATIVE TRANSCRIPTION FACTOR FAMILY-RELATED"/>
    <property type="match status" value="1"/>
</dbReference>
<keyword evidence="3" id="KW-0677">Repeat</keyword>
<dbReference type="EMBL" id="JBFDAA010000006">
    <property type="protein sequence ID" value="KAL1131721.1"/>
    <property type="molecule type" value="Genomic_DNA"/>
</dbReference>
<dbReference type="PANTHER" id="PTHR24384:SF189">
    <property type="entry name" value="C2H2-TYPE DOMAIN-CONTAINING PROTEIN-RELATED"/>
    <property type="match status" value="1"/>
</dbReference>
<evidence type="ECO:0000256" key="10">
    <source>
        <dbReference type="PROSITE-ProRule" id="PRU00042"/>
    </source>
</evidence>
<dbReference type="Pfam" id="PF13894">
    <property type="entry name" value="zf-C2H2_4"/>
    <property type="match status" value="1"/>
</dbReference>
<evidence type="ECO:0000256" key="1">
    <source>
        <dbReference type="ARBA" id="ARBA00004123"/>
    </source>
</evidence>
<dbReference type="FunFam" id="3.30.160.60:FF:000072">
    <property type="entry name" value="zinc finger protein 143 isoform X1"/>
    <property type="match status" value="1"/>
</dbReference>
<keyword evidence="2" id="KW-0479">Metal-binding</keyword>
<keyword evidence="5" id="KW-0862">Zinc</keyword>
<feature type="domain" description="C2H2-type" evidence="12">
    <location>
        <begin position="272"/>
        <end position="299"/>
    </location>
</feature>
<keyword evidence="11" id="KW-0812">Transmembrane</keyword>
<feature type="domain" description="C2H2-type" evidence="12">
    <location>
        <begin position="300"/>
        <end position="325"/>
    </location>
</feature>
<keyword evidence="6" id="KW-0805">Transcription regulation</keyword>
<feature type="non-terminal residue" evidence="13">
    <location>
        <position position="1"/>
    </location>
</feature>
<dbReference type="SUPFAM" id="SSF57667">
    <property type="entry name" value="beta-beta-alpha zinc fingers"/>
    <property type="match status" value="6"/>
</dbReference>
<evidence type="ECO:0000256" key="4">
    <source>
        <dbReference type="ARBA" id="ARBA00022771"/>
    </source>
</evidence>
<evidence type="ECO:0000313" key="13">
    <source>
        <dbReference type="EMBL" id="KAL1131721.1"/>
    </source>
</evidence>
<dbReference type="PROSITE" id="PS50157">
    <property type="entry name" value="ZINC_FINGER_C2H2_2"/>
    <property type="match status" value="9"/>
</dbReference>
<evidence type="ECO:0000256" key="11">
    <source>
        <dbReference type="SAM" id="Phobius"/>
    </source>
</evidence>
<dbReference type="GO" id="GO:0003677">
    <property type="term" value="F:DNA binding"/>
    <property type="evidence" value="ECO:0007669"/>
    <property type="project" value="UniProtKB-KW"/>
</dbReference>
<feature type="domain" description="C2H2-type" evidence="12">
    <location>
        <begin position="4"/>
        <end position="32"/>
    </location>
</feature>
<feature type="domain" description="C2H2-type" evidence="12">
    <location>
        <begin position="61"/>
        <end position="87"/>
    </location>
</feature>
<keyword evidence="8" id="KW-0804">Transcription</keyword>
<evidence type="ECO:0000256" key="8">
    <source>
        <dbReference type="ARBA" id="ARBA00023163"/>
    </source>
</evidence>
<sequence>DGPFPCDYCDLIVGDKSSLRFHWRQAHAENKPHLCLTCGEAFMEKETLSEHTSIHDKVKPFHCSEPTCTKAFAYRSDLRKHSVIHTGMLFLIIGYVKYVYFYRKDKLSRHEKLHQGDRPHACSECPTSFHRKEELTKHIQFHHYSPSGVKDDGKEQCETEDLIISVDPAHWAGTKNQCDICHKNYTDSQELLKHRLSHSKSKNFVCEICSKGFHQRRELVRHSVIHTGFKPHSCELCGKAFSRRDKLTRHMRTHLMPDKPEPDPMHLSDPDKTCDICHKSYSSKHELSRHLITHSMYKPYQCGLCTAAYCRKDKLAKHIKVAHSE</sequence>
<evidence type="ECO:0000256" key="6">
    <source>
        <dbReference type="ARBA" id="ARBA00023015"/>
    </source>
</evidence>
<evidence type="ECO:0000256" key="2">
    <source>
        <dbReference type="ARBA" id="ARBA00022723"/>
    </source>
</evidence>
<evidence type="ECO:0000256" key="3">
    <source>
        <dbReference type="ARBA" id="ARBA00022737"/>
    </source>
</evidence>
<feature type="domain" description="C2H2-type" evidence="12">
    <location>
        <begin position="120"/>
        <end position="142"/>
    </location>
</feature>
<dbReference type="InterPro" id="IPR036236">
    <property type="entry name" value="Znf_C2H2_sf"/>
</dbReference>
<evidence type="ECO:0000259" key="12">
    <source>
        <dbReference type="PROSITE" id="PS50157"/>
    </source>
</evidence>
<accession>A0ABD0YKM1</accession>
<feature type="domain" description="C2H2-type" evidence="12">
    <location>
        <begin position="33"/>
        <end position="60"/>
    </location>
</feature>
<feature type="domain" description="C2H2-type" evidence="12">
    <location>
        <begin position="232"/>
        <end position="259"/>
    </location>
</feature>
<keyword evidence="4 10" id="KW-0863">Zinc-finger</keyword>